<dbReference type="Proteomes" id="UP000266677">
    <property type="component" value="Unassembled WGS sequence"/>
</dbReference>
<comment type="caution">
    <text evidence="1">The sequence shown here is derived from an EMBL/GenBank/DDBJ whole genome shotgun (WGS) entry which is preliminary data.</text>
</comment>
<organism evidence="1 2">
    <name type="scientific">Nocardia panacis</name>
    <dbReference type="NCBI Taxonomy" id="2340916"/>
    <lineage>
        <taxon>Bacteria</taxon>
        <taxon>Bacillati</taxon>
        <taxon>Actinomycetota</taxon>
        <taxon>Actinomycetes</taxon>
        <taxon>Mycobacteriales</taxon>
        <taxon>Nocardiaceae</taxon>
        <taxon>Nocardia</taxon>
    </lineage>
</organism>
<name>A0A3A4KDN4_9NOCA</name>
<proteinExistence type="predicted"/>
<accession>A0A3A4KDN4</accession>
<dbReference type="AlphaFoldDB" id="A0A3A4KDN4"/>
<evidence type="ECO:0000313" key="2">
    <source>
        <dbReference type="Proteomes" id="UP000266677"/>
    </source>
</evidence>
<protein>
    <submittedName>
        <fullName evidence="1">Uncharacterized protein</fullName>
    </submittedName>
</protein>
<gene>
    <name evidence="1" type="ORF">D5S18_25645</name>
</gene>
<sequence length="71" mass="8218">MLRELDVLTAVTARDTDSLVRQLHIDAVANEFEARELADRTREVAELRDNLESRLDYLRTEIISANYRLAT</sequence>
<reference evidence="1 2" key="1">
    <citation type="submission" date="2018-09" db="EMBL/GenBank/DDBJ databases">
        <title>YIM PH21274 draft genome.</title>
        <authorList>
            <person name="Miao C."/>
        </authorList>
    </citation>
    <scope>NUCLEOTIDE SEQUENCE [LARGE SCALE GENOMIC DNA]</scope>
    <source>
        <strain evidence="1 2">YIM PH 21724</strain>
    </source>
</reference>
<evidence type="ECO:0000313" key="1">
    <source>
        <dbReference type="EMBL" id="RJO70609.1"/>
    </source>
</evidence>
<keyword evidence="2" id="KW-1185">Reference proteome</keyword>
<dbReference type="EMBL" id="QZFU01000036">
    <property type="protein sequence ID" value="RJO70609.1"/>
    <property type="molecule type" value="Genomic_DNA"/>
</dbReference>